<keyword evidence="3" id="KW-1185">Reference proteome</keyword>
<dbReference type="Proteomes" id="UP000241421">
    <property type="component" value="Unassembled WGS sequence"/>
</dbReference>
<evidence type="ECO:0000256" key="1">
    <source>
        <dbReference type="SAM" id="MobiDB-lite"/>
    </source>
</evidence>
<comment type="caution">
    <text evidence="2">The sequence shown here is derived from an EMBL/GenBank/DDBJ whole genome shotgun (WGS) entry which is preliminary data.</text>
</comment>
<dbReference type="EMBL" id="PXWF02000328">
    <property type="protein sequence ID" value="PWF39963.1"/>
    <property type="molecule type" value="Genomic_DNA"/>
</dbReference>
<accession>A0A2U2HAX6</accession>
<proteinExistence type="predicted"/>
<reference evidence="2 3" key="1">
    <citation type="submission" date="2018-04" db="EMBL/GenBank/DDBJ databases">
        <title>Massilia violaceinigra sp. nov., a novel purple-pigmented bacterium isolated from Tianshan glacier, Xinjiang, China.</title>
        <authorList>
            <person name="Wang H."/>
        </authorList>
    </citation>
    <scope>NUCLEOTIDE SEQUENCE [LARGE SCALE GENOMIC DNA]</scope>
    <source>
        <strain evidence="2 3">B448-2</strain>
    </source>
</reference>
<dbReference type="AlphaFoldDB" id="A0A2U2HAX6"/>
<name>A0A2U2HAX6_9BURK</name>
<sequence length="423" mass="45521">NTETDPVASFVGVAAYEKAGGVINRDLFSTEMTGYMTDPVLLDTLAVAKLKPHANKLEKQGSAWVEIRVRFDSAALADYHKARTARAAPSPAQKAALDQIDVELVAVNEEMARLQPADDDVEDEDADDVEPDGEACDTSALNAKRQALRAQRNGITDTLLQLLPADVALAGAVVTIDRQGKVFVHRNLIRAADKSKMGKVAGAEAFGDESQKPKAPKAVHSERLVRLMTSHRTAALRAEVMVKPDVALVVLTHALVRDVFFARGYSQAITQIALKGPTLDDTIEDSPACAVFEAKRAALAAMLPADAELLFCWLQQQSQTLVLELMAFCTAYALDAVQGRESPSQAFVEIAKAVDLKMGDWWKPTAANYFSHVSKSRVIDVVSQAISPQAAAPLGAMKKELAAQAAERALAASSWLPEVHQTA</sequence>
<feature type="region of interest" description="Disordered" evidence="1">
    <location>
        <begin position="115"/>
        <end position="136"/>
    </location>
</feature>
<organism evidence="2 3">
    <name type="scientific">Massilia glaciei</name>
    <dbReference type="NCBI Taxonomy" id="1524097"/>
    <lineage>
        <taxon>Bacteria</taxon>
        <taxon>Pseudomonadati</taxon>
        <taxon>Pseudomonadota</taxon>
        <taxon>Betaproteobacteria</taxon>
        <taxon>Burkholderiales</taxon>
        <taxon>Oxalobacteraceae</taxon>
        <taxon>Telluria group</taxon>
        <taxon>Massilia</taxon>
    </lineage>
</organism>
<protein>
    <recommendedName>
        <fullName evidence="4">Chromosome partitioning protein ParB</fullName>
    </recommendedName>
</protein>
<evidence type="ECO:0000313" key="3">
    <source>
        <dbReference type="Proteomes" id="UP000241421"/>
    </source>
</evidence>
<evidence type="ECO:0008006" key="4">
    <source>
        <dbReference type="Google" id="ProtNLM"/>
    </source>
</evidence>
<gene>
    <name evidence="2" type="ORF">C7C56_026435</name>
</gene>
<feature type="compositionally biased region" description="Acidic residues" evidence="1">
    <location>
        <begin position="117"/>
        <end position="135"/>
    </location>
</feature>
<evidence type="ECO:0000313" key="2">
    <source>
        <dbReference type="EMBL" id="PWF39963.1"/>
    </source>
</evidence>
<feature type="non-terminal residue" evidence="2">
    <location>
        <position position="1"/>
    </location>
</feature>